<evidence type="ECO:0008006" key="3">
    <source>
        <dbReference type="Google" id="ProtNLM"/>
    </source>
</evidence>
<dbReference type="InterPro" id="IPR017801">
    <property type="entry name" value="DUF3738"/>
</dbReference>
<dbReference type="eggNOG" id="COG4219">
    <property type="taxonomic scope" value="Bacteria"/>
</dbReference>
<sequence length="306" mass="32699">MQRAPIIHTIGSVISGSIPVWLAALSAGVCFCQTRPACAEFEVASIKAAAPLDTSRTVAFGRQIDGAQVHFTQTSLRDFIRIAWAVRDYQVEAPSWAASARFNVSAKLPEGCTQKQVPGMLQAMLADRFGLKLHRGSKDLAVFGLVVRGDGLKVKESPTEQPEGNGASGAEQVKLAGGGGRGGVIDYGGGSYFALPHYRMEGRKLPMNLFAALLGAMTDRPVIDQTGLSGRYDFDLQLTEDDYDAMTVRAMISIGEAPSAMDLQQMAAAGDPLPRVLRGLGLELKAGKGHVEVVIVDEVRKEPTEN</sequence>
<dbReference type="AlphaFoldDB" id="Q01XZ5"/>
<feature type="region of interest" description="Disordered" evidence="1">
    <location>
        <begin position="154"/>
        <end position="173"/>
    </location>
</feature>
<protein>
    <recommendedName>
        <fullName evidence="3">Peptidase M56, BlaR1</fullName>
    </recommendedName>
</protein>
<dbReference type="Pfam" id="PF12543">
    <property type="entry name" value="DUF3738"/>
    <property type="match status" value="1"/>
</dbReference>
<dbReference type="EMBL" id="CP000473">
    <property type="protein sequence ID" value="ABJ85470.1"/>
    <property type="molecule type" value="Genomic_DNA"/>
</dbReference>
<dbReference type="STRING" id="234267.Acid_4509"/>
<name>Q01XZ5_SOLUE</name>
<proteinExistence type="predicted"/>
<reference evidence="2" key="1">
    <citation type="submission" date="2006-10" db="EMBL/GenBank/DDBJ databases">
        <title>Complete sequence of Solibacter usitatus Ellin6076.</title>
        <authorList>
            <consortium name="US DOE Joint Genome Institute"/>
            <person name="Copeland A."/>
            <person name="Lucas S."/>
            <person name="Lapidus A."/>
            <person name="Barry K."/>
            <person name="Detter J.C."/>
            <person name="Glavina del Rio T."/>
            <person name="Hammon N."/>
            <person name="Israni S."/>
            <person name="Dalin E."/>
            <person name="Tice H."/>
            <person name="Pitluck S."/>
            <person name="Thompson L.S."/>
            <person name="Brettin T."/>
            <person name="Bruce D."/>
            <person name="Han C."/>
            <person name="Tapia R."/>
            <person name="Gilna P."/>
            <person name="Schmutz J."/>
            <person name="Larimer F."/>
            <person name="Land M."/>
            <person name="Hauser L."/>
            <person name="Kyrpides N."/>
            <person name="Mikhailova N."/>
            <person name="Janssen P.H."/>
            <person name="Kuske C.R."/>
            <person name="Richardson P."/>
        </authorList>
    </citation>
    <scope>NUCLEOTIDE SEQUENCE</scope>
    <source>
        <strain evidence="2">Ellin6076</strain>
    </source>
</reference>
<evidence type="ECO:0000313" key="2">
    <source>
        <dbReference type="EMBL" id="ABJ85470.1"/>
    </source>
</evidence>
<evidence type="ECO:0000256" key="1">
    <source>
        <dbReference type="SAM" id="MobiDB-lite"/>
    </source>
</evidence>
<accession>Q01XZ5</accession>
<dbReference type="NCBIfam" id="TIGR03435">
    <property type="entry name" value="Soli_TIGR03435"/>
    <property type="match status" value="1"/>
</dbReference>
<dbReference type="KEGG" id="sus:Acid_4509"/>
<dbReference type="HOGENOM" id="CLU_079080_0_0_0"/>
<organism evidence="2">
    <name type="scientific">Solibacter usitatus (strain Ellin6076)</name>
    <dbReference type="NCBI Taxonomy" id="234267"/>
    <lineage>
        <taxon>Bacteria</taxon>
        <taxon>Pseudomonadati</taxon>
        <taxon>Acidobacteriota</taxon>
        <taxon>Terriglobia</taxon>
        <taxon>Bryobacterales</taxon>
        <taxon>Solibacteraceae</taxon>
        <taxon>Candidatus Solibacter</taxon>
    </lineage>
</organism>
<dbReference type="InParanoid" id="Q01XZ5"/>
<gene>
    <name evidence="2" type="ordered locus">Acid_4509</name>
</gene>